<evidence type="ECO:0000256" key="1">
    <source>
        <dbReference type="ARBA" id="ARBA00022814"/>
    </source>
</evidence>
<evidence type="ECO:0000313" key="6">
    <source>
        <dbReference type="Proteomes" id="UP001262889"/>
    </source>
</evidence>
<feature type="domain" description="NusG-like N-terminal" evidence="4">
    <location>
        <begin position="1"/>
        <end position="93"/>
    </location>
</feature>
<evidence type="ECO:0000256" key="2">
    <source>
        <dbReference type="ARBA" id="ARBA00023015"/>
    </source>
</evidence>
<keyword evidence="3" id="KW-0804">Transcription</keyword>
<dbReference type="NCBIfam" id="NF033644">
    <property type="entry name" value="antiterm_UpxY"/>
    <property type="match status" value="1"/>
</dbReference>
<dbReference type="PANTHER" id="PTHR30265">
    <property type="entry name" value="RHO-INTERACTING TRANSCRIPTION TERMINATION FACTOR NUSG"/>
    <property type="match status" value="1"/>
</dbReference>
<reference evidence="5 6" key="1">
    <citation type="submission" date="2023-09" db="EMBL/GenBank/DDBJ databases">
        <authorList>
            <person name="Rey-Velasco X."/>
        </authorList>
    </citation>
    <scope>NUCLEOTIDE SEQUENCE [LARGE SCALE GENOMIC DNA]</scope>
    <source>
        <strain evidence="5 6">F363</strain>
    </source>
</reference>
<evidence type="ECO:0000259" key="4">
    <source>
        <dbReference type="Pfam" id="PF02357"/>
    </source>
</evidence>
<dbReference type="InterPro" id="IPR006645">
    <property type="entry name" value="NGN-like_dom"/>
</dbReference>
<keyword evidence="6" id="KW-1185">Reference proteome</keyword>
<evidence type="ECO:0000313" key="5">
    <source>
        <dbReference type="EMBL" id="MDT0642273.1"/>
    </source>
</evidence>
<dbReference type="InterPro" id="IPR043425">
    <property type="entry name" value="NusG-like"/>
</dbReference>
<sequence length="157" mass="18130">MSWYVIRTKPQHEIKTANCLERLGVEVYCPVIKEVRQWSDRKKKVTVPLFTSYLFVNLSEKEHNVVFQAPGVLNYLYWLKKPAIAKNEEIEAIKVWINNDKLGDFQVTHLKPGDELKIKTGNFANKKAVIQEVGGKKLKLILKDLGWTLTAHIDEVL</sequence>
<dbReference type="Proteomes" id="UP001262889">
    <property type="component" value="Unassembled WGS sequence"/>
</dbReference>
<accession>A0ABU3C7F8</accession>
<dbReference type="SUPFAM" id="SSF82679">
    <property type="entry name" value="N-utilization substance G protein NusG, N-terminal domain"/>
    <property type="match status" value="1"/>
</dbReference>
<name>A0ABU3C7F8_9FLAO</name>
<dbReference type="Pfam" id="PF02357">
    <property type="entry name" value="NusG"/>
    <property type="match status" value="1"/>
</dbReference>
<dbReference type="RefSeq" id="WP_311533947.1">
    <property type="nucleotide sequence ID" value="NZ_JAVRHQ010000004.1"/>
</dbReference>
<dbReference type="InterPro" id="IPR036735">
    <property type="entry name" value="NGN_dom_sf"/>
</dbReference>
<dbReference type="EMBL" id="JAVRHQ010000004">
    <property type="protein sequence ID" value="MDT0642273.1"/>
    <property type="molecule type" value="Genomic_DNA"/>
</dbReference>
<keyword evidence="1" id="KW-0889">Transcription antitermination</keyword>
<gene>
    <name evidence="5" type="ORF">RM553_05445</name>
</gene>
<proteinExistence type="predicted"/>
<protein>
    <submittedName>
        <fullName evidence="5">UpxY family transcription antiterminator</fullName>
    </submittedName>
</protein>
<dbReference type="CDD" id="cd09895">
    <property type="entry name" value="NGN_SP_UpxY"/>
    <property type="match status" value="1"/>
</dbReference>
<comment type="caution">
    <text evidence="5">The sequence shown here is derived from an EMBL/GenBank/DDBJ whole genome shotgun (WGS) entry which is preliminary data.</text>
</comment>
<dbReference type="PANTHER" id="PTHR30265:SF4">
    <property type="entry name" value="KOW MOTIF FAMILY PROTEIN, EXPRESSED"/>
    <property type="match status" value="1"/>
</dbReference>
<evidence type="ECO:0000256" key="3">
    <source>
        <dbReference type="ARBA" id="ARBA00023163"/>
    </source>
</evidence>
<dbReference type="Gene3D" id="3.30.70.940">
    <property type="entry name" value="NusG, N-terminal domain"/>
    <property type="match status" value="1"/>
</dbReference>
<keyword evidence="2" id="KW-0805">Transcription regulation</keyword>
<organism evidence="5 6">
    <name type="scientific">Autumnicola tepida</name>
    <dbReference type="NCBI Taxonomy" id="3075595"/>
    <lineage>
        <taxon>Bacteria</taxon>
        <taxon>Pseudomonadati</taxon>
        <taxon>Bacteroidota</taxon>
        <taxon>Flavobacteriia</taxon>
        <taxon>Flavobacteriales</taxon>
        <taxon>Flavobacteriaceae</taxon>
        <taxon>Autumnicola</taxon>
    </lineage>
</organism>